<feature type="coiled-coil region" evidence="1">
    <location>
        <begin position="382"/>
        <end position="584"/>
    </location>
</feature>
<reference evidence="5" key="1">
    <citation type="submission" date="2025-08" db="UniProtKB">
        <authorList>
            <consortium name="RefSeq"/>
        </authorList>
    </citation>
    <scope>IDENTIFICATION</scope>
    <source>
        <tissue evidence="5">Testes</tissue>
    </source>
</reference>
<dbReference type="InterPro" id="IPR002999">
    <property type="entry name" value="Tudor"/>
</dbReference>
<dbReference type="SMART" id="SM00333">
    <property type="entry name" value="TUDOR"/>
    <property type="match status" value="1"/>
</dbReference>
<feature type="coiled-coil region" evidence="1">
    <location>
        <begin position="648"/>
        <end position="703"/>
    </location>
</feature>
<accession>A0ABM0LVC8</accession>
<proteinExistence type="predicted"/>
<keyword evidence="1" id="KW-0175">Coiled coil</keyword>
<dbReference type="Pfam" id="PF14752">
    <property type="entry name" value="RBP_receptor"/>
    <property type="match status" value="1"/>
</dbReference>
<keyword evidence="4" id="KW-1185">Reference proteome</keyword>
<gene>
    <name evidence="5" type="primary">LOC102806303</name>
</gene>
<dbReference type="Gene3D" id="1.10.287.1490">
    <property type="match status" value="1"/>
</dbReference>
<feature type="domain" description="Tudor" evidence="3">
    <location>
        <begin position="1782"/>
        <end position="1842"/>
    </location>
</feature>
<evidence type="ECO:0000259" key="3">
    <source>
        <dbReference type="PROSITE" id="PS50304"/>
    </source>
</evidence>
<dbReference type="InterPro" id="IPR026612">
    <property type="entry name" value="STRA6-like"/>
</dbReference>
<keyword evidence="2" id="KW-0472">Membrane</keyword>
<feature type="coiled-coil region" evidence="1">
    <location>
        <begin position="134"/>
        <end position="192"/>
    </location>
</feature>
<dbReference type="GeneID" id="102806303"/>
<dbReference type="Pfam" id="PF00567">
    <property type="entry name" value="TUDOR"/>
    <property type="match status" value="1"/>
</dbReference>
<dbReference type="RefSeq" id="XP_006811719.1">
    <property type="nucleotide sequence ID" value="XM_006811656.1"/>
</dbReference>
<dbReference type="PROSITE" id="PS50304">
    <property type="entry name" value="TUDOR"/>
    <property type="match status" value="1"/>
</dbReference>
<evidence type="ECO:0000313" key="4">
    <source>
        <dbReference type="Proteomes" id="UP000694865"/>
    </source>
</evidence>
<feature type="coiled-coil region" evidence="1">
    <location>
        <begin position="743"/>
        <end position="802"/>
    </location>
</feature>
<organism evidence="4 5">
    <name type="scientific">Saccoglossus kowalevskii</name>
    <name type="common">Acorn worm</name>
    <dbReference type="NCBI Taxonomy" id="10224"/>
    <lineage>
        <taxon>Eukaryota</taxon>
        <taxon>Metazoa</taxon>
        <taxon>Hemichordata</taxon>
        <taxon>Enteropneusta</taxon>
        <taxon>Harrimaniidae</taxon>
        <taxon>Saccoglossus</taxon>
    </lineage>
</organism>
<dbReference type="Gene3D" id="2.40.50.90">
    <property type="match status" value="1"/>
</dbReference>
<feature type="transmembrane region" description="Helical" evidence="2">
    <location>
        <begin position="1420"/>
        <end position="1439"/>
    </location>
</feature>
<feature type="coiled-coil region" evidence="1">
    <location>
        <begin position="1554"/>
        <end position="1606"/>
    </location>
</feature>
<dbReference type="InterPro" id="IPR035437">
    <property type="entry name" value="SNase_OB-fold_sf"/>
</dbReference>
<dbReference type="PANTHER" id="PTHR45615">
    <property type="entry name" value="MYOSIN HEAVY CHAIN, NON-MUSCLE"/>
    <property type="match status" value="1"/>
</dbReference>
<sequence>MKQFLQDSQKQQQEAQKEINDLHKQLINTEVKHCIGVSTEKNIDNQKDQELTNQLAILQHVLQEKDHQLHLLAQESQKQQQLLQNQIQDMQLRLATKHETVEEREIQHEIISLKGELERMKCNTAESLDNTMLKMQLENTKINAESSAKDVEKAKEEYQTMKKIASDRKHRIQELEEKLRSLKLRAQAWKLDDRALHEELDVMKNLVDVKEKQSNTIQMELQHVLSEKQYAVENASKLQHELEILQQISNERQIQMDSLKLEMQSKEQRIQEKDNTITNLKHGSDTNKKLADTQKRQVESLERAINSAGQTIEQKQAEINSLQKSLKVAKKIVSQKQTKLHHVQENVDGATILAAERQKEIMNLFEDLEKNRLLTSDQHIQIELLQNDVYNAKEVIAKQKEELLTMNKELTEVSEVAVEKQSRSENLKLELEAMKKLSDECKNEITELQNKLENITSVSKERELKVVKLDTLVTEQKKENAGLHNQLEQLKEQLRDINRDIKECNEQLNQKSAALMEEESKNKSLNEKIRNLSTDVSEKTRHIDHLTQNMKISTQLSDERLAELKSLQLEIKQLLSENKEYDKMSIKLKHDLESAKNHAENRQRKVEAINGRIEVFKRLADERSDQVQALQKDLKDSLTLATNKQTQIDSMQAVIINQTSELKDLNDKVSKFATENTNSMKKIQDLSEDLKQKTKELSTLQDINQTLFYDKCKSESEKSELNDALIAAKHVLESEKETNKATLHANQLQIVQSREKIQAAENEQKRLSLAMDEMKDHLTTDLNKANKKAEKLSNKLFECESELASLIRHHDAVTTSLKSERKDNGTLKEQCKRGEDSINGLRETVKDLTIEVEKSKIALQTSEDRIVMLTKEKDNLIIDFHSMSDRIKEKELMIQDIYDKNQQNIVTMTHEFTHEKDQLDREKRELQLELNEHKEQCEMLQSQINQRNTQLLSFGKTLRDLENAKKVVKEQESRISQLNKELKETNSYLTDLNASVCDKDNKLDKMDKSFEKSHRLATTLKDQLKQQRETAAKSIREREQEKIALNATLADMEHSLHATTRDLEGVTMTKKALEDNNKELMIMVNKLQDDLSSERQSREESELTVKEQIRSIENYKRAEAMLQEDLCQLRDSVESMEIKLSVERKKVDQIRAEREDLKAAIAAMEKRSSELLQKMNQYQNEVTNAKLKMKSKFRNLKEVDDKVIADLQYQMNFLCTEKDKQTDQLNRMTKEIDELREVSSNKSETCRSLKKRFAELECEKKDIAASLKKAEESLKVETTMQEKLNVRNQELEAEIGRMRKSLAKLQEQITVSQYCPNQTPPNNCADQSSSELKSALTELTKQIQKQQTPPKLASQVAYKDKNMLGADKCRFHYFEFIASHGGYNDIPAFDQKKKQALGLLSGTSRSGRTCQPINDHNRRAGFLFAFGMTGATIVDLFYGNSYIKLDVSPEVGVWVTALNVVYIATVYFPFFVCVRYANKLVGSTIAVMFCTYHFIFDTAKRINCRREDANTVKDQHDELLYFSDSVYVKERLKTRRKRSLCCVRVIEESFYETQKKLQDKMKQLIVGIENIKQDKKKKLSESITFIENELEELNKLEEETNSVLHSSDITVLYKKIPLLEEKIETSLDRKALSDNYPEGQFEVMIDVSTIKTDIDAIQIVEIESSTSTDDIDWTNKEGEEVLGLVEGRMNEKGEFWLVRDFDKYPMLSAKLDEMKFSTEIVLGEIDFDPKDLEEGSLCWGLFDEDRSWYRAVIEKLLPDKVCNDTWMLKEIVLGEIDFDPKDLEEGSLCWGLFDEDRSWYRAVIEKLLPDKNSAAVRWLDYVNGSEVKLHDLLPLKEQFRQFPYQGLRCTLFDDLDDEMPRYARWHFADVTTGHLLKCTLKKK</sequence>
<keyword evidence="2" id="KW-0812">Transmembrane</keyword>
<feature type="non-terminal residue" evidence="5">
    <location>
        <position position="1883"/>
    </location>
</feature>
<protein>
    <submittedName>
        <fullName evidence="5">Leucine-rich repeat-containing protein DDB_G0290503-like</fullName>
    </submittedName>
</protein>
<feature type="transmembrane region" description="Helical" evidence="2">
    <location>
        <begin position="1451"/>
        <end position="1470"/>
    </location>
</feature>
<evidence type="ECO:0000256" key="1">
    <source>
        <dbReference type="SAM" id="Coils"/>
    </source>
</evidence>
<feature type="coiled-coil region" evidence="1">
    <location>
        <begin position="5"/>
        <end position="32"/>
    </location>
</feature>
<evidence type="ECO:0000256" key="2">
    <source>
        <dbReference type="SAM" id="Phobius"/>
    </source>
</evidence>
<keyword evidence="2" id="KW-1133">Transmembrane helix</keyword>
<dbReference type="Gene3D" id="2.30.30.140">
    <property type="match status" value="1"/>
</dbReference>
<evidence type="ECO:0000313" key="5">
    <source>
        <dbReference type="RefSeq" id="XP_006811719.1"/>
    </source>
</evidence>
<dbReference type="SUPFAM" id="SSF63748">
    <property type="entry name" value="Tudor/PWWP/MBT"/>
    <property type="match status" value="1"/>
</dbReference>
<name>A0ABM0LVC8_SACKO</name>
<feature type="coiled-coil region" evidence="1">
    <location>
        <begin position="909"/>
        <end position="1041"/>
    </location>
</feature>
<feature type="coiled-coil region" evidence="1">
    <location>
        <begin position="256"/>
        <end position="332"/>
    </location>
</feature>
<dbReference type="PANTHER" id="PTHR45615:SF80">
    <property type="entry name" value="GRIP DOMAIN-CONTAINING PROTEIN"/>
    <property type="match status" value="1"/>
</dbReference>
<dbReference type="Proteomes" id="UP000694865">
    <property type="component" value="Unplaced"/>
</dbReference>
<feature type="coiled-coil region" evidence="1">
    <location>
        <begin position="1070"/>
        <end position="1308"/>
    </location>
</feature>